<dbReference type="RefSeq" id="WP_354599736.1">
    <property type="nucleotide sequence ID" value="NZ_JBEWZI010000003.1"/>
</dbReference>
<name>A0ABV2TJR2_9RHOO</name>
<evidence type="ECO:0000256" key="1">
    <source>
        <dbReference type="SAM" id="MobiDB-lite"/>
    </source>
</evidence>
<dbReference type="SUPFAM" id="SSF110997">
    <property type="entry name" value="Sporulation related repeat"/>
    <property type="match status" value="1"/>
</dbReference>
<evidence type="ECO:0000313" key="5">
    <source>
        <dbReference type="Proteomes" id="UP001549691"/>
    </source>
</evidence>
<dbReference type="Proteomes" id="UP001549691">
    <property type="component" value="Unassembled WGS sequence"/>
</dbReference>
<feature type="compositionally biased region" description="Polar residues" evidence="1">
    <location>
        <begin position="52"/>
        <end position="65"/>
    </location>
</feature>
<dbReference type="InterPro" id="IPR052521">
    <property type="entry name" value="Cell_div_SPOR-domain"/>
</dbReference>
<dbReference type="PROSITE" id="PS51724">
    <property type="entry name" value="SPOR"/>
    <property type="match status" value="1"/>
</dbReference>
<keyword evidence="5" id="KW-1185">Reference proteome</keyword>
<dbReference type="InterPro" id="IPR007730">
    <property type="entry name" value="SPOR-like_dom"/>
</dbReference>
<keyword evidence="2" id="KW-0472">Membrane</keyword>
<comment type="caution">
    <text evidence="4">The sequence shown here is derived from an EMBL/GenBank/DDBJ whole genome shotgun (WGS) entry which is preliminary data.</text>
</comment>
<reference evidence="4 5" key="1">
    <citation type="submission" date="2024-07" db="EMBL/GenBank/DDBJ databases">
        <title>Uliginosibacterium flavum JJ3220;KACC:17644.</title>
        <authorList>
            <person name="Kim M.K."/>
        </authorList>
    </citation>
    <scope>NUCLEOTIDE SEQUENCE [LARGE SCALE GENOMIC DNA]</scope>
    <source>
        <strain evidence="4 5">KACC:17644</strain>
    </source>
</reference>
<feature type="region of interest" description="Disordered" evidence="1">
    <location>
        <begin position="47"/>
        <end position="72"/>
    </location>
</feature>
<evidence type="ECO:0000313" key="4">
    <source>
        <dbReference type="EMBL" id="MET7013272.1"/>
    </source>
</evidence>
<keyword evidence="2" id="KW-0812">Transmembrane</keyword>
<evidence type="ECO:0000259" key="3">
    <source>
        <dbReference type="PROSITE" id="PS51724"/>
    </source>
</evidence>
<dbReference type="EMBL" id="JBEWZI010000003">
    <property type="protein sequence ID" value="MET7013272.1"/>
    <property type="molecule type" value="Genomic_DNA"/>
</dbReference>
<feature type="transmembrane region" description="Helical" evidence="2">
    <location>
        <begin position="12"/>
        <end position="37"/>
    </location>
</feature>
<sequence>MSCNSGVQRDQWGGTLAGVLIGLLVGAVIAVGVALYINFGHKPFKAEGPTARPQQSAPVATQSVPISLPGKPGDQPVGKPKFDFYKILPGGEAASTPVEDKPVEVVAERIYLQAGAYQNPSDADNLKARLALMGIEATVQRVDLGIKGIFYRVRLGTFGSTDAAESMRARLATDGIESAIVRSKP</sequence>
<dbReference type="Gene3D" id="3.30.70.1070">
    <property type="entry name" value="Sporulation related repeat"/>
    <property type="match status" value="1"/>
</dbReference>
<accession>A0ABV2TJR2</accession>
<keyword evidence="2" id="KW-1133">Transmembrane helix</keyword>
<dbReference type="PANTHER" id="PTHR38687">
    <property type="entry name" value="CELL DIVISION PROTEIN DEDD-RELATED"/>
    <property type="match status" value="1"/>
</dbReference>
<protein>
    <submittedName>
        <fullName evidence="4">SPOR domain-containing protein</fullName>
    </submittedName>
</protein>
<organism evidence="4 5">
    <name type="scientific">Uliginosibacterium flavum</name>
    <dbReference type="NCBI Taxonomy" id="1396831"/>
    <lineage>
        <taxon>Bacteria</taxon>
        <taxon>Pseudomonadati</taxon>
        <taxon>Pseudomonadota</taxon>
        <taxon>Betaproteobacteria</taxon>
        <taxon>Rhodocyclales</taxon>
        <taxon>Zoogloeaceae</taxon>
        <taxon>Uliginosibacterium</taxon>
    </lineage>
</organism>
<dbReference type="PANTHER" id="PTHR38687:SF2">
    <property type="entry name" value="CELL DIVISION PROTEIN FTSN"/>
    <property type="match status" value="1"/>
</dbReference>
<feature type="domain" description="SPOR" evidence="3">
    <location>
        <begin position="104"/>
        <end position="184"/>
    </location>
</feature>
<gene>
    <name evidence="4" type="ORF">ABXR19_03660</name>
</gene>
<dbReference type="InterPro" id="IPR036680">
    <property type="entry name" value="SPOR-like_sf"/>
</dbReference>
<dbReference type="Pfam" id="PF05036">
    <property type="entry name" value="SPOR"/>
    <property type="match status" value="1"/>
</dbReference>
<proteinExistence type="predicted"/>
<evidence type="ECO:0000256" key="2">
    <source>
        <dbReference type="SAM" id="Phobius"/>
    </source>
</evidence>